<dbReference type="Pfam" id="PF13439">
    <property type="entry name" value="Glyco_transf_4"/>
    <property type="match status" value="1"/>
</dbReference>
<dbReference type="EC" id="2.4.-.-" evidence="2"/>
<comment type="caution">
    <text evidence="2">The sequence shown here is derived from an EMBL/GenBank/DDBJ whole genome shotgun (WGS) entry which is preliminary data.</text>
</comment>
<reference evidence="2 3" key="1">
    <citation type="submission" date="2023-09" db="EMBL/GenBank/DDBJ databases">
        <title>Novel taxa isolated from Blanes Bay.</title>
        <authorList>
            <person name="Rey-Velasco X."/>
            <person name="Lucena T."/>
        </authorList>
    </citation>
    <scope>NUCLEOTIDE SEQUENCE [LARGE SCALE GENOMIC DNA]</scope>
    <source>
        <strain evidence="2 3">S334</strain>
    </source>
</reference>
<gene>
    <name evidence="2" type="ORF">RQM65_00110</name>
</gene>
<dbReference type="GO" id="GO:0016757">
    <property type="term" value="F:glycosyltransferase activity"/>
    <property type="evidence" value="ECO:0007669"/>
    <property type="project" value="UniProtKB-KW"/>
</dbReference>
<evidence type="ECO:0000313" key="2">
    <source>
        <dbReference type="EMBL" id="MDT7827064.1"/>
    </source>
</evidence>
<dbReference type="RefSeq" id="WP_314011844.1">
    <property type="nucleotide sequence ID" value="NZ_JAVTTP010000001.1"/>
</dbReference>
<dbReference type="EMBL" id="JAVTTP010000001">
    <property type="protein sequence ID" value="MDT7827064.1"/>
    <property type="molecule type" value="Genomic_DNA"/>
</dbReference>
<keyword evidence="3" id="KW-1185">Reference proteome</keyword>
<feature type="domain" description="Glycosyltransferase subfamily 4-like N-terminal" evidence="1">
    <location>
        <begin position="163"/>
        <end position="247"/>
    </location>
</feature>
<protein>
    <submittedName>
        <fullName evidence="2">Glycosyltransferase</fullName>
        <ecNumber evidence="2">2.4.-.-</ecNumber>
    </submittedName>
</protein>
<evidence type="ECO:0000313" key="3">
    <source>
        <dbReference type="Proteomes" id="UP001250656"/>
    </source>
</evidence>
<proteinExistence type="predicted"/>
<organism evidence="2 3">
    <name type="scientific">Pricia mediterranea</name>
    <dbReference type="NCBI Taxonomy" id="3076079"/>
    <lineage>
        <taxon>Bacteria</taxon>
        <taxon>Pseudomonadati</taxon>
        <taxon>Bacteroidota</taxon>
        <taxon>Flavobacteriia</taxon>
        <taxon>Flavobacteriales</taxon>
        <taxon>Flavobacteriaceae</taxon>
        <taxon>Pricia</taxon>
    </lineage>
</organism>
<keyword evidence="2" id="KW-0808">Transferase</keyword>
<dbReference type="Gene3D" id="3.40.50.2000">
    <property type="entry name" value="Glycogen Phosphorylase B"/>
    <property type="match status" value="2"/>
</dbReference>
<accession>A0ABU3L1H6</accession>
<dbReference type="InterPro" id="IPR028098">
    <property type="entry name" value="Glyco_trans_4-like_N"/>
</dbReference>
<dbReference type="SUPFAM" id="SSF53756">
    <property type="entry name" value="UDP-Glycosyltransferase/glycogen phosphorylase"/>
    <property type="match status" value="1"/>
</dbReference>
<evidence type="ECO:0000259" key="1">
    <source>
        <dbReference type="Pfam" id="PF13439"/>
    </source>
</evidence>
<keyword evidence="2" id="KW-0328">Glycosyltransferase</keyword>
<name>A0ABU3L1H6_9FLAO</name>
<dbReference type="Proteomes" id="UP001250656">
    <property type="component" value="Unassembled WGS sequence"/>
</dbReference>
<sequence length="440" mass="49968">MKKVLIITYYWPPAGGPGVQRWLKFVKYLRDFGVEPVVYVPENPHYPIEDASLEQEIPKDLTLYRRPLFEPYGLAKLLSSKKTKRISSGIIQTKNQSALEKAMLWVRGNFFIPDARKYWVKPSVKFLSEVLDGAHADRTSANSGLGRATIDTVITTGPPHSVHLIGQRLKAEKGVRWLADFRDPWTSIGYHKKLKLTKSSRKKHKEMERSVLNEADRIIVTSPATRREFQQMTQRPISVITNGHDSEYEGGADLDKEFTISHIGSLLTGRNPKNLWKVLSQIASEDAVFRSDLQLEFMGVVSKAVMDSLYRFELGPYIKMRGYGSHAEAQRRQQRSQVLLLVEIDSEETKGIIPGKLFEYMAAQRPILALGPKNWEAGKILNETGAGAVFDHQGHVELKKTILNWYAAFKKENLESKSENIEKYSRKALTEQLANIVLST</sequence>